<dbReference type="GO" id="GO:0004497">
    <property type="term" value="F:monooxygenase activity"/>
    <property type="evidence" value="ECO:0007669"/>
    <property type="project" value="UniProtKB-KW"/>
</dbReference>
<reference evidence="26 27" key="1">
    <citation type="submission" date="2015-02" db="EMBL/GenBank/DDBJ databases">
        <title>Draft genome sequence of Aspergillus parasiticus SU-1.</title>
        <authorList>
            <person name="Yu J."/>
            <person name="Fedorova N."/>
            <person name="Yin Y."/>
            <person name="Losada L."/>
            <person name="Zafar N."/>
            <person name="Taujale R."/>
            <person name="Ehrlich K.C."/>
            <person name="Bhatnagar D."/>
            <person name="Cleveland T.E."/>
            <person name="Bennett J.W."/>
            <person name="Nierman W.C."/>
        </authorList>
    </citation>
    <scope>NUCLEOTIDE SEQUENCE [LARGE SCALE GENOMIC DNA]</scope>
    <source>
        <strain evidence="27">ATCC 56775 / NRRL 5862 / SRRC 143 / SU-1</strain>
    </source>
</reference>
<keyword evidence="12 24" id="KW-0503">Monooxygenase</keyword>
<evidence type="ECO:0000256" key="3">
    <source>
        <dbReference type="ARBA" id="ARBA00010617"/>
    </source>
</evidence>
<dbReference type="GO" id="GO:0005506">
    <property type="term" value="F:iron ion binding"/>
    <property type="evidence" value="ECO:0007669"/>
    <property type="project" value="InterPro"/>
</dbReference>
<name>A0A0F0ICV0_ASPPU</name>
<comment type="pathway">
    <text evidence="16">Polyketide biosynthesis; lovastatin biosynthesis.</text>
</comment>
<dbReference type="InterPro" id="IPR017972">
    <property type="entry name" value="Cyt_P450_CS"/>
</dbReference>
<dbReference type="PRINTS" id="PR00463">
    <property type="entry name" value="EP450I"/>
</dbReference>
<dbReference type="GO" id="GO:0020037">
    <property type="term" value="F:heme binding"/>
    <property type="evidence" value="ECO:0007669"/>
    <property type="project" value="InterPro"/>
</dbReference>
<evidence type="ECO:0000256" key="23">
    <source>
        <dbReference type="PIRSR" id="PIRSR602401-1"/>
    </source>
</evidence>
<evidence type="ECO:0000256" key="18">
    <source>
        <dbReference type="ARBA" id="ARBA00066329"/>
    </source>
</evidence>
<dbReference type="SUPFAM" id="SSF48264">
    <property type="entry name" value="Cytochrome P450"/>
    <property type="match status" value="1"/>
</dbReference>
<dbReference type="Gene3D" id="1.10.630.10">
    <property type="entry name" value="Cytochrome P450"/>
    <property type="match status" value="1"/>
</dbReference>
<keyword evidence="10 24" id="KW-0560">Oxidoreductase</keyword>
<evidence type="ECO:0000256" key="16">
    <source>
        <dbReference type="ARBA" id="ARBA00060567"/>
    </source>
</evidence>
<dbReference type="PRINTS" id="PR00385">
    <property type="entry name" value="P450"/>
</dbReference>
<keyword evidence="11 23" id="KW-0408">Iron</keyword>
<keyword evidence="5 25" id="KW-0812">Transmembrane</keyword>
<keyword evidence="13 25" id="KW-0472">Membrane</keyword>
<protein>
    <recommendedName>
        <fullName evidence="19">Dihydromonacolin L monooxygenase LovA</fullName>
        <ecNumber evidence="17">1.14.14.124</ecNumber>
        <ecNumber evidence="18">1.14.14.125</ecNumber>
    </recommendedName>
    <alternativeName>
        <fullName evidence="21">Dihydromonacolin L hydroxylase</fullName>
    </alternativeName>
    <alternativeName>
        <fullName evidence="22">Lovastatin biosynthesis cluster protein A</fullName>
    </alternativeName>
    <alternativeName>
        <fullName evidence="20">Monacolin L hydroxylase</fullName>
    </alternativeName>
</protein>
<evidence type="ECO:0000256" key="4">
    <source>
        <dbReference type="ARBA" id="ARBA00022617"/>
    </source>
</evidence>
<dbReference type="PROSITE" id="PS00086">
    <property type="entry name" value="CYTOCHROME_P450"/>
    <property type="match status" value="1"/>
</dbReference>
<proteinExistence type="inferred from homology"/>
<organism evidence="26 27">
    <name type="scientific">Aspergillus parasiticus (strain ATCC 56775 / NRRL 5862 / SRRC 143 / SU-1)</name>
    <dbReference type="NCBI Taxonomy" id="1403190"/>
    <lineage>
        <taxon>Eukaryota</taxon>
        <taxon>Fungi</taxon>
        <taxon>Dikarya</taxon>
        <taxon>Ascomycota</taxon>
        <taxon>Pezizomycotina</taxon>
        <taxon>Eurotiomycetes</taxon>
        <taxon>Eurotiomycetidae</taxon>
        <taxon>Eurotiales</taxon>
        <taxon>Aspergillaceae</taxon>
        <taxon>Aspergillus</taxon>
        <taxon>Aspergillus subgen. Circumdati</taxon>
    </lineage>
</organism>
<dbReference type="InterPro" id="IPR001128">
    <property type="entry name" value="Cyt_P450"/>
</dbReference>
<dbReference type="AlphaFoldDB" id="A0A0F0ICV0"/>
<feature type="transmembrane region" description="Helical" evidence="25">
    <location>
        <begin position="7"/>
        <end position="35"/>
    </location>
</feature>
<keyword evidence="4 23" id="KW-0349">Heme</keyword>
<evidence type="ECO:0000256" key="25">
    <source>
        <dbReference type="SAM" id="Phobius"/>
    </source>
</evidence>
<dbReference type="CDD" id="cd11041">
    <property type="entry name" value="CYP503A1-like"/>
    <property type="match status" value="1"/>
</dbReference>
<dbReference type="InterPro" id="IPR036396">
    <property type="entry name" value="Cyt_P450_sf"/>
</dbReference>
<comment type="catalytic activity">
    <reaction evidence="15">
        <text>monacolin L carboxylate + reduced [NADPH--hemoprotein reductase] + O2 = monacolin J carboxylate + oxidized [NADPH--hemoprotein reductase] + H2O + H(+)</text>
        <dbReference type="Rhea" id="RHEA:29599"/>
        <dbReference type="Rhea" id="RHEA-COMP:11964"/>
        <dbReference type="Rhea" id="RHEA-COMP:11965"/>
        <dbReference type="ChEBI" id="CHEBI:15377"/>
        <dbReference type="ChEBI" id="CHEBI:15378"/>
        <dbReference type="ChEBI" id="CHEBI:15379"/>
        <dbReference type="ChEBI" id="CHEBI:57618"/>
        <dbReference type="ChEBI" id="CHEBI:58210"/>
        <dbReference type="ChEBI" id="CHEBI:79035"/>
        <dbReference type="ChEBI" id="CHEBI:79044"/>
        <dbReference type="EC" id="1.14.14.125"/>
    </reaction>
    <physiologicalReaction direction="left-to-right" evidence="15">
        <dbReference type="Rhea" id="RHEA:29600"/>
    </physiologicalReaction>
</comment>
<dbReference type="EC" id="1.14.14.124" evidence="17"/>
<sequence>MARSHSFLRYVATMLGQIFSSVFAWTLIAILTGLYRFTTRQRPIFPVVNDYRGDFFRRKAYHEYNQNAKKLIVDGLVKHGSPITLRVPDGLKIVLPSALSDWVKTNRDLDHQELIREEYFAGFPGFEAQSTLHAPDGMLINLLRTKLSQNEEIVPTVNEHIGPALQHYWGDSGIWHTIDWENDTTGIISRAAASIFVGPEKAADDEWQTVVQAYVREYFAAVSELHTWRAPLRRIVQWFLPHASACRDLLRKARAIMQEVVRKREQEAKAAENPGLVAPRYNDVLAWTMQVLGNKHPAGDIQLALAMAALFTTTELFKQILINIARHPELVEPLRKEIKTSLSEHGLGLTALAKMELLDSVMKESQRQIPVTVGLERKVIRDTSLPDGTRLPKGSHIMVDATDMWNPEVHENPEVFDGYRFLKRRHAGDNASQFVQSSREHIVFGGGRHICPGRFFAGTELKLCLAHILLKYDIRLKEGYSSQPKVFGVYAIVDPMARLEVRRREETGDLVS</sequence>
<keyword evidence="8" id="KW-0735">Signal-anchor</keyword>
<comment type="subcellular location">
    <subcellularLocation>
        <location evidence="2">Endoplasmic reticulum membrane</location>
        <topology evidence="2">Single-pass type II membrane protein</topology>
    </subcellularLocation>
</comment>
<dbReference type="Proteomes" id="UP000033540">
    <property type="component" value="Unassembled WGS sequence"/>
</dbReference>
<evidence type="ECO:0000256" key="12">
    <source>
        <dbReference type="ARBA" id="ARBA00023033"/>
    </source>
</evidence>
<dbReference type="Pfam" id="PF00067">
    <property type="entry name" value="p450"/>
    <property type="match status" value="1"/>
</dbReference>
<evidence type="ECO:0000256" key="21">
    <source>
        <dbReference type="ARBA" id="ARBA00079297"/>
    </source>
</evidence>
<evidence type="ECO:0000256" key="10">
    <source>
        <dbReference type="ARBA" id="ARBA00023002"/>
    </source>
</evidence>
<comment type="similarity">
    <text evidence="3 24">Belongs to the cytochrome P450 family.</text>
</comment>
<evidence type="ECO:0000256" key="17">
    <source>
        <dbReference type="ARBA" id="ARBA00066328"/>
    </source>
</evidence>
<dbReference type="GO" id="GO:0140735">
    <property type="term" value="P:lovastatin biosynthetic process"/>
    <property type="evidence" value="ECO:0007669"/>
    <property type="project" value="UniProtKB-ARBA"/>
</dbReference>
<feature type="binding site" description="axial binding residue" evidence="23">
    <location>
        <position position="451"/>
    </location>
    <ligand>
        <name>heme</name>
        <dbReference type="ChEBI" id="CHEBI:30413"/>
    </ligand>
    <ligandPart>
        <name>Fe</name>
        <dbReference type="ChEBI" id="CHEBI:18248"/>
    </ligandPart>
</feature>
<evidence type="ECO:0000256" key="11">
    <source>
        <dbReference type="ARBA" id="ARBA00023004"/>
    </source>
</evidence>
<evidence type="ECO:0000313" key="26">
    <source>
        <dbReference type="EMBL" id="KJK65614.1"/>
    </source>
</evidence>
<keyword evidence="9 25" id="KW-1133">Transmembrane helix</keyword>
<comment type="cofactor">
    <cofactor evidence="1 23">
        <name>heme</name>
        <dbReference type="ChEBI" id="CHEBI:30413"/>
    </cofactor>
</comment>
<keyword evidence="6 23" id="KW-0479">Metal-binding</keyword>
<evidence type="ECO:0000256" key="13">
    <source>
        <dbReference type="ARBA" id="ARBA00023136"/>
    </source>
</evidence>
<dbReference type="OrthoDB" id="1844152at2759"/>
<dbReference type="EC" id="1.14.14.125" evidence="18"/>
<dbReference type="PANTHER" id="PTHR46206:SF2">
    <property type="entry name" value="CYTOCHROME P450 MONOOXYGENASE AUSG-RELATED"/>
    <property type="match status" value="1"/>
</dbReference>
<evidence type="ECO:0000256" key="14">
    <source>
        <dbReference type="ARBA" id="ARBA00050755"/>
    </source>
</evidence>
<evidence type="ECO:0000256" key="2">
    <source>
        <dbReference type="ARBA" id="ARBA00004648"/>
    </source>
</evidence>
<evidence type="ECO:0000256" key="20">
    <source>
        <dbReference type="ARBA" id="ARBA00079237"/>
    </source>
</evidence>
<dbReference type="InterPro" id="IPR002401">
    <property type="entry name" value="Cyt_P450_E_grp-I"/>
</dbReference>
<evidence type="ECO:0000313" key="27">
    <source>
        <dbReference type="Proteomes" id="UP000033540"/>
    </source>
</evidence>
<dbReference type="FunFam" id="1.10.630.10:FF:000059">
    <property type="entry name" value="Cytochrome P450 monooxygenase"/>
    <property type="match status" value="1"/>
</dbReference>
<evidence type="ECO:0000256" key="6">
    <source>
        <dbReference type="ARBA" id="ARBA00022723"/>
    </source>
</evidence>
<comment type="catalytic activity">
    <reaction evidence="14">
        <text>dihydromonacolin L carboxylate + reduced [NADPH--hemoprotein reductase] + O2 = monacolin L carboxylate + oxidized [NADPH--hemoprotein reductase] + 2 H2O + H(+)</text>
        <dbReference type="Rhea" id="RHEA:42368"/>
        <dbReference type="Rhea" id="RHEA-COMP:11964"/>
        <dbReference type="Rhea" id="RHEA-COMP:11965"/>
        <dbReference type="ChEBI" id="CHEBI:15377"/>
        <dbReference type="ChEBI" id="CHEBI:15378"/>
        <dbReference type="ChEBI" id="CHEBI:15379"/>
        <dbReference type="ChEBI" id="CHEBI:57618"/>
        <dbReference type="ChEBI" id="CHEBI:58210"/>
        <dbReference type="ChEBI" id="CHEBI:79031"/>
        <dbReference type="ChEBI" id="CHEBI:79044"/>
        <dbReference type="EC" id="1.14.14.124"/>
    </reaction>
    <physiologicalReaction direction="left-to-right" evidence="14">
        <dbReference type="Rhea" id="RHEA:42369"/>
    </physiologicalReaction>
</comment>
<dbReference type="GO" id="GO:0016705">
    <property type="term" value="F:oxidoreductase activity, acting on paired donors, with incorporation or reduction of molecular oxygen"/>
    <property type="evidence" value="ECO:0007669"/>
    <property type="project" value="InterPro"/>
</dbReference>
<evidence type="ECO:0000256" key="7">
    <source>
        <dbReference type="ARBA" id="ARBA00022824"/>
    </source>
</evidence>
<evidence type="ECO:0000256" key="8">
    <source>
        <dbReference type="ARBA" id="ARBA00022968"/>
    </source>
</evidence>
<evidence type="ECO:0000256" key="22">
    <source>
        <dbReference type="ARBA" id="ARBA00082945"/>
    </source>
</evidence>
<evidence type="ECO:0000256" key="15">
    <source>
        <dbReference type="ARBA" id="ARBA00051212"/>
    </source>
</evidence>
<dbReference type="EMBL" id="JZEE01000360">
    <property type="protein sequence ID" value="KJK65614.1"/>
    <property type="molecule type" value="Genomic_DNA"/>
</dbReference>
<dbReference type="STRING" id="1403190.A0A0F0ICV0"/>
<accession>A0A0F0ICV0</accession>
<dbReference type="PANTHER" id="PTHR46206">
    <property type="entry name" value="CYTOCHROME P450"/>
    <property type="match status" value="1"/>
</dbReference>
<dbReference type="GO" id="GO:0005789">
    <property type="term" value="C:endoplasmic reticulum membrane"/>
    <property type="evidence" value="ECO:0007669"/>
    <property type="project" value="UniProtKB-SubCell"/>
</dbReference>
<gene>
    <name evidence="26" type="ORF">P875_00010129</name>
</gene>
<evidence type="ECO:0000256" key="5">
    <source>
        <dbReference type="ARBA" id="ARBA00022692"/>
    </source>
</evidence>
<evidence type="ECO:0000256" key="9">
    <source>
        <dbReference type="ARBA" id="ARBA00022989"/>
    </source>
</evidence>
<evidence type="ECO:0000256" key="24">
    <source>
        <dbReference type="RuleBase" id="RU000461"/>
    </source>
</evidence>
<comment type="caution">
    <text evidence="26">The sequence shown here is derived from an EMBL/GenBank/DDBJ whole genome shotgun (WGS) entry which is preliminary data.</text>
</comment>
<evidence type="ECO:0000256" key="1">
    <source>
        <dbReference type="ARBA" id="ARBA00001971"/>
    </source>
</evidence>
<keyword evidence="7" id="KW-0256">Endoplasmic reticulum</keyword>
<evidence type="ECO:0000256" key="19">
    <source>
        <dbReference type="ARBA" id="ARBA00067132"/>
    </source>
</evidence>